<dbReference type="SMART" id="SM00256">
    <property type="entry name" value="FBOX"/>
    <property type="match status" value="1"/>
</dbReference>
<dbReference type="SUPFAM" id="SSF52047">
    <property type="entry name" value="RNI-like"/>
    <property type="match status" value="2"/>
</dbReference>
<dbReference type="Gene3D" id="3.80.10.10">
    <property type="entry name" value="Ribonuclease Inhibitor"/>
    <property type="match status" value="1"/>
</dbReference>
<dbReference type="InterPro" id="IPR053781">
    <property type="entry name" value="F-box_AtFBL13-like"/>
</dbReference>
<reference evidence="2 3" key="1">
    <citation type="submission" date="2019-05" db="EMBL/GenBank/DDBJ databases">
        <title>Mikania micrantha, genome provides insights into the molecular mechanism of rapid growth.</title>
        <authorList>
            <person name="Liu B."/>
        </authorList>
    </citation>
    <scope>NUCLEOTIDE SEQUENCE [LARGE SCALE GENOMIC DNA]</scope>
    <source>
        <strain evidence="2">NLD-2019</strain>
        <tissue evidence="2">Leaf</tissue>
    </source>
</reference>
<comment type="caution">
    <text evidence="2">The sequence shown here is derived from an EMBL/GenBank/DDBJ whole genome shotgun (WGS) entry which is preliminary data.</text>
</comment>
<dbReference type="InterPro" id="IPR006566">
    <property type="entry name" value="FBD"/>
</dbReference>
<dbReference type="PANTHER" id="PTHR31900">
    <property type="entry name" value="F-BOX/RNI SUPERFAMILY PROTEIN-RELATED"/>
    <property type="match status" value="1"/>
</dbReference>
<evidence type="ECO:0000259" key="1">
    <source>
        <dbReference type="PROSITE" id="PS50181"/>
    </source>
</evidence>
<dbReference type="Gene3D" id="1.20.1280.50">
    <property type="match status" value="1"/>
</dbReference>
<dbReference type="InterPro" id="IPR050232">
    <property type="entry name" value="FBL13/AtMIF1-like"/>
</dbReference>
<dbReference type="Pfam" id="PF00646">
    <property type="entry name" value="F-box"/>
    <property type="match status" value="1"/>
</dbReference>
<sequence>MCENKRRKIEDCISNLPDCILHHILSFLPTVKVVRTSILSKRWRNLWASVPSLDLDDFIIYASEVDFQHSPDSITSFFNFEERILRSPKIEKFNLSCHDCFNPSRVASWIANAVVHNVREVDLCLFAAEPSIIPQSVFDCKQLVILKIDMLRNIEIPSRIHLPCLKILHLSLVNFLNDESTQKLFSRCPVLEELVLWDCAYGMNNLTISSLTLKKLTIMDYYHMHPNCCKIKIDAKNLTYLEYNGYLTNEIFLSNVSSLVKAYINVPTLRQTQKEVACRVADLLKGLANVVFLSVSNCTLECLVCADRMNLFPVIPNLTHLVLTMEMGNYTFRALMDLLNFCPILQSVSISEGFKSCLLLGENDDSIWLSVPICISYHLKTLSFNNFHGSYSEIWFLKFVLKHACVLEKMNVWWCKLELGDRKKQRDVRKELEITEKGSATSICWNYK</sequence>
<dbReference type="Pfam" id="PF08387">
    <property type="entry name" value="FBD"/>
    <property type="match status" value="1"/>
</dbReference>
<protein>
    <recommendedName>
        <fullName evidence="1">F-box domain-containing protein</fullName>
    </recommendedName>
</protein>
<proteinExistence type="predicted"/>
<dbReference type="InterPro" id="IPR032675">
    <property type="entry name" value="LRR_dom_sf"/>
</dbReference>
<dbReference type="CDD" id="cd22160">
    <property type="entry name" value="F-box_AtFBL13-like"/>
    <property type="match status" value="1"/>
</dbReference>
<dbReference type="AlphaFoldDB" id="A0A5N6LZR2"/>
<evidence type="ECO:0000313" key="3">
    <source>
        <dbReference type="Proteomes" id="UP000326396"/>
    </source>
</evidence>
<dbReference type="Proteomes" id="UP000326396">
    <property type="component" value="Linkage Group LG7"/>
</dbReference>
<dbReference type="InterPro" id="IPR055411">
    <property type="entry name" value="LRR_FXL15/At3g58940/PEG3-like"/>
</dbReference>
<gene>
    <name evidence="2" type="ORF">E3N88_34995</name>
</gene>
<dbReference type="InterPro" id="IPR001810">
    <property type="entry name" value="F-box_dom"/>
</dbReference>
<organism evidence="2 3">
    <name type="scientific">Mikania micrantha</name>
    <name type="common">bitter vine</name>
    <dbReference type="NCBI Taxonomy" id="192012"/>
    <lineage>
        <taxon>Eukaryota</taxon>
        <taxon>Viridiplantae</taxon>
        <taxon>Streptophyta</taxon>
        <taxon>Embryophyta</taxon>
        <taxon>Tracheophyta</taxon>
        <taxon>Spermatophyta</taxon>
        <taxon>Magnoliopsida</taxon>
        <taxon>eudicotyledons</taxon>
        <taxon>Gunneridae</taxon>
        <taxon>Pentapetalae</taxon>
        <taxon>asterids</taxon>
        <taxon>campanulids</taxon>
        <taxon>Asterales</taxon>
        <taxon>Asteraceae</taxon>
        <taxon>Asteroideae</taxon>
        <taxon>Heliantheae alliance</taxon>
        <taxon>Eupatorieae</taxon>
        <taxon>Mikania</taxon>
    </lineage>
</organism>
<keyword evidence="3" id="KW-1185">Reference proteome</keyword>
<dbReference type="PANTHER" id="PTHR31900:SF30">
    <property type="entry name" value="SUPERFAMILY PROTEIN, PUTATIVE-RELATED"/>
    <property type="match status" value="1"/>
</dbReference>
<dbReference type="Pfam" id="PF24758">
    <property type="entry name" value="LRR_At5g56370"/>
    <property type="match status" value="1"/>
</dbReference>
<dbReference type="EMBL" id="SZYD01000017">
    <property type="protein sequence ID" value="KAD3067115.1"/>
    <property type="molecule type" value="Genomic_DNA"/>
</dbReference>
<dbReference type="InterPro" id="IPR036047">
    <property type="entry name" value="F-box-like_dom_sf"/>
</dbReference>
<feature type="domain" description="F-box" evidence="1">
    <location>
        <begin position="10"/>
        <end position="46"/>
    </location>
</feature>
<dbReference type="PROSITE" id="PS50181">
    <property type="entry name" value="FBOX"/>
    <property type="match status" value="1"/>
</dbReference>
<dbReference type="OrthoDB" id="612216at2759"/>
<dbReference type="SUPFAM" id="SSF81383">
    <property type="entry name" value="F-box domain"/>
    <property type="match status" value="1"/>
</dbReference>
<evidence type="ECO:0000313" key="2">
    <source>
        <dbReference type="EMBL" id="KAD3067115.1"/>
    </source>
</evidence>
<name>A0A5N6LZR2_9ASTR</name>
<accession>A0A5N6LZR2</accession>